<comment type="caution">
    <text evidence="16">The sequence shown here is derived from an EMBL/GenBank/DDBJ whole genome shotgun (WGS) entry which is preliminary data.</text>
</comment>
<feature type="domain" description="Cation/H+ exchanger transmembrane" evidence="13">
    <location>
        <begin position="43"/>
        <end position="425"/>
    </location>
</feature>
<evidence type="ECO:0000313" key="17">
    <source>
        <dbReference type="Proteomes" id="UP000822688"/>
    </source>
</evidence>
<dbReference type="GO" id="GO:0006813">
    <property type="term" value="P:potassium ion transport"/>
    <property type="evidence" value="ECO:0007669"/>
    <property type="project" value="UniProtKB-KW"/>
</dbReference>
<evidence type="ECO:0000256" key="2">
    <source>
        <dbReference type="ARBA" id="ARBA00022448"/>
    </source>
</evidence>
<feature type="transmembrane region" description="Helical" evidence="12">
    <location>
        <begin position="264"/>
        <end position="294"/>
    </location>
</feature>
<dbReference type="Proteomes" id="UP000822688">
    <property type="component" value="Chromosome 3"/>
</dbReference>
<dbReference type="Pfam" id="PF23259">
    <property type="entry name" value="CHX17_C"/>
    <property type="match status" value="1"/>
</dbReference>
<dbReference type="GO" id="GO:0015297">
    <property type="term" value="F:antiporter activity"/>
    <property type="evidence" value="ECO:0007669"/>
    <property type="project" value="UniProtKB-KW"/>
</dbReference>
<feature type="transmembrane region" description="Helical" evidence="12">
    <location>
        <begin position="160"/>
        <end position="181"/>
    </location>
</feature>
<keyword evidence="2" id="KW-0813">Transport</keyword>
<feature type="transmembrane region" description="Helical" evidence="12">
    <location>
        <begin position="342"/>
        <end position="363"/>
    </location>
</feature>
<evidence type="ECO:0000259" key="14">
    <source>
        <dbReference type="Pfam" id="PF23256"/>
    </source>
</evidence>
<dbReference type="GO" id="GO:1902600">
    <property type="term" value="P:proton transmembrane transport"/>
    <property type="evidence" value="ECO:0007669"/>
    <property type="project" value="InterPro"/>
</dbReference>
<feature type="transmembrane region" description="Helical" evidence="12">
    <location>
        <begin position="193"/>
        <end position="218"/>
    </location>
</feature>
<evidence type="ECO:0000256" key="8">
    <source>
        <dbReference type="ARBA" id="ARBA00023065"/>
    </source>
</evidence>
<evidence type="ECO:0000256" key="10">
    <source>
        <dbReference type="ARBA" id="ARBA00038341"/>
    </source>
</evidence>
<evidence type="ECO:0000256" key="3">
    <source>
        <dbReference type="ARBA" id="ARBA00022449"/>
    </source>
</evidence>
<protein>
    <recommendedName>
        <fullName evidence="18">Cation/H+ exchanger domain-containing protein</fullName>
    </recommendedName>
</protein>
<feature type="region of interest" description="Disordered" evidence="11">
    <location>
        <begin position="820"/>
        <end position="879"/>
    </location>
</feature>
<feature type="transmembrane region" description="Helical" evidence="12">
    <location>
        <begin position="125"/>
        <end position="148"/>
    </location>
</feature>
<organism evidence="16 17">
    <name type="scientific">Ceratodon purpureus</name>
    <name type="common">Fire moss</name>
    <name type="synonym">Dicranum purpureum</name>
    <dbReference type="NCBI Taxonomy" id="3225"/>
    <lineage>
        <taxon>Eukaryota</taxon>
        <taxon>Viridiplantae</taxon>
        <taxon>Streptophyta</taxon>
        <taxon>Embryophyta</taxon>
        <taxon>Bryophyta</taxon>
        <taxon>Bryophytina</taxon>
        <taxon>Bryopsida</taxon>
        <taxon>Dicranidae</taxon>
        <taxon>Pseudoditrichales</taxon>
        <taxon>Ditrichaceae</taxon>
        <taxon>Ceratodon</taxon>
    </lineage>
</organism>
<dbReference type="InterPro" id="IPR038770">
    <property type="entry name" value="Na+/solute_symporter_sf"/>
</dbReference>
<sequence length="879" mass="95196">MANTTATCPPKTMAATSNGVWQGDVPIHFALPLLIIQIVLVLCITRALAFVLKPLKQPRVIAEIIGGILLGPSAFGRNTAYLNAIFPKVSVIILEVFADMGLLFFLFMVGLELDMAQIRKTGKQALAIAAAGISLPFVAGVGVSFVLHRTIAPDGEFGPFLVFMGVAMSITAFPVLARILAERKLLTTEVGQLAMSAAAVNDVVAWVLLALAVALSGTGKSPAIVAWVLLCGIAFCIVIFVVVQPFMRWVAHRSPDNEPVKEYVVCLTLLGVLVAGFCTDAIGIHSIFGAFLFGLVIPKEGPFASALVEKLEDFVSILLLPLYFASSGLKTNIGSIHSAQSFGLLVLVITVACLGKIIGTFAAAKASRVNFRKSLTLGILMNTKGLVELIVLNIGKDRGVLNDETFAIMVLMALFTTFMTTPLVMAIYKPARNPVPYTRRKLEMEDSKDDLRILSCVHGMKNVPAMINLTEATRGMRKRTLRLYILHLMELSERTSAILIVQRARRNGRPFFNHRNQADNRDQIVAAFETYEQLSKVTVRPMTAISGFEDMHEDICSTAADKRTALIILPFHKSPRLDGHFDSTPGFRTVNQKVLKHSPCSVAILIDRGVGGSTQVPSSSVDHSVVVYFFGGPDDREALAYGFRMAEHPGIKLHVIRFLTSGLNGGTDDHVSIPVRASSMGSELAEIAKLEASDSRYQFSMHGLDQGRQRELDDEALGHVHLKAAADDRRVTYEEMTITTSPLEEVVRLGSGRAYDIILVGRSRRPTPFLEKYVRGRAEYAELGPIGDALMAPQVRASVLVFQQHDPVLVAPLPNIPDGEAHSKALETSPSSKALVAPSKVDASSSPDDNVRGNFESSDLDEHATGKSGGSSSSPDHLV</sequence>
<dbReference type="InterPro" id="IPR006153">
    <property type="entry name" value="Cation/H_exchanger_TM"/>
</dbReference>
<keyword evidence="6" id="KW-0630">Potassium</keyword>
<accession>A0A8T0IJ30</accession>
<evidence type="ECO:0000256" key="9">
    <source>
        <dbReference type="ARBA" id="ARBA00023136"/>
    </source>
</evidence>
<dbReference type="InterPro" id="IPR057290">
    <property type="entry name" value="CHX17_C"/>
</dbReference>
<dbReference type="Gene3D" id="3.40.50.12370">
    <property type="match status" value="1"/>
</dbReference>
<dbReference type="Pfam" id="PF23256">
    <property type="entry name" value="CHX17_2nd"/>
    <property type="match status" value="1"/>
</dbReference>
<keyword evidence="5 12" id="KW-0812">Transmembrane</keyword>
<dbReference type="EMBL" id="CM026423">
    <property type="protein sequence ID" value="KAG0583035.1"/>
    <property type="molecule type" value="Genomic_DNA"/>
</dbReference>
<dbReference type="FunFam" id="1.20.1530.20:FF:000003">
    <property type="entry name" value="Cation/H(+) antiporter 15"/>
    <property type="match status" value="1"/>
</dbReference>
<evidence type="ECO:0000256" key="12">
    <source>
        <dbReference type="SAM" id="Phobius"/>
    </source>
</evidence>
<evidence type="ECO:0000256" key="11">
    <source>
        <dbReference type="SAM" id="MobiDB-lite"/>
    </source>
</evidence>
<evidence type="ECO:0000256" key="5">
    <source>
        <dbReference type="ARBA" id="ARBA00022692"/>
    </source>
</evidence>
<evidence type="ECO:0000259" key="15">
    <source>
        <dbReference type="Pfam" id="PF23259"/>
    </source>
</evidence>
<dbReference type="GO" id="GO:0006885">
    <property type="term" value="P:regulation of pH"/>
    <property type="evidence" value="ECO:0007669"/>
    <property type="project" value="UniProtKB-ARBA"/>
</dbReference>
<evidence type="ECO:0000256" key="7">
    <source>
        <dbReference type="ARBA" id="ARBA00022989"/>
    </source>
</evidence>
<evidence type="ECO:0008006" key="18">
    <source>
        <dbReference type="Google" id="ProtNLM"/>
    </source>
</evidence>
<comment type="similarity">
    <text evidence="10">Belongs to the monovalent cation:proton antiporter 2 (CPA2) transporter (TC 2.A.37) family. CHX (TC 2.A.37.4) subfamily.</text>
</comment>
<evidence type="ECO:0000313" key="16">
    <source>
        <dbReference type="EMBL" id="KAG0583035.1"/>
    </source>
</evidence>
<proteinExistence type="inferred from homology"/>
<dbReference type="AlphaFoldDB" id="A0A8T0IJ30"/>
<keyword evidence="8" id="KW-0406">Ion transport</keyword>
<keyword evidence="4" id="KW-0633">Potassium transport</keyword>
<feature type="transmembrane region" description="Helical" evidence="12">
    <location>
        <begin position="89"/>
        <end position="113"/>
    </location>
</feature>
<keyword evidence="17" id="KW-1185">Reference proteome</keyword>
<dbReference type="GO" id="GO:0016020">
    <property type="term" value="C:membrane"/>
    <property type="evidence" value="ECO:0007669"/>
    <property type="project" value="UniProtKB-SubCell"/>
</dbReference>
<feature type="transmembrane region" description="Helical" evidence="12">
    <location>
        <begin position="224"/>
        <end position="243"/>
    </location>
</feature>
<evidence type="ECO:0000256" key="4">
    <source>
        <dbReference type="ARBA" id="ARBA00022538"/>
    </source>
</evidence>
<dbReference type="PANTHER" id="PTHR32468:SF0">
    <property type="entry name" value="K(+)_H(+) ANTIPORTER 1"/>
    <property type="match status" value="1"/>
</dbReference>
<dbReference type="Pfam" id="PF00999">
    <property type="entry name" value="Na_H_Exchanger"/>
    <property type="match status" value="1"/>
</dbReference>
<dbReference type="InterPro" id="IPR050794">
    <property type="entry name" value="CPA2_transporter"/>
</dbReference>
<keyword evidence="9 12" id="KW-0472">Membrane</keyword>
<name>A0A8T0IJ30_CERPU</name>
<reference evidence="16" key="1">
    <citation type="submission" date="2020-06" db="EMBL/GenBank/DDBJ databases">
        <title>WGS assembly of Ceratodon purpureus strain R40.</title>
        <authorList>
            <person name="Carey S.B."/>
            <person name="Jenkins J."/>
            <person name="Shu S."/>
            <person name="Lovell J.T."/>
            <person name="Sreedasyam A."/>
            <person name="Maumus F."/>
            <person name="Tiley G.P."/>
            <person name="Fernandez-Pozo N."/>
            <person name="Barry K."/>
            <person name="Chen C."/>
            <person name="Wang M."/>
            <person name="Lipzen A."/>
            <person name="Daum C."/>
            <person name="Saski C.A."/>
            <person name="Payton A.C."/>
            <person name="Mcbreen J.C."/>
            <person name="Conrad R.E."/>
            <person name="Kollar L.M."/>
            <person name="Olsson S."/>
            <person name="Huttunen S."/>
            <person name="Landis J.B."/>
            <person name="Wickett N.J."/>
            <person name="Johnson M.G."/>
            <person name="Rensing S.A."/>
            <person name="Grimwood J."/>
            <person name="Schmutz J."/>
            <person name="Mcdaniel S.F."/>
        </authorList>
    </citation>
    <scope>NUCLEOTIDE SEQUENCE</scope>
    <source>
        <strain evidence="16">R40</strain>
    </source>
</reference>
<feature type="domain" description="Cation/H(+) antiporter C-terminal" evidence="15">
    <location>
        <begin position="624"/>
        <end position="656"/>
    </location>
</feature>
<evidence type="ECO:0000256" key="6">
    <source>
        <dbReference type="ARBA" id="ARBA00022958"/>
    </source>
</evidence>
<feature type="transmembrane region" description="Helical" evidence="12">
    <location>
        <begin position="27"/>
        <end position="48"/>
    </location>
</feature>
<feature type="transmembrane region" description="Helical" evidence="12">
    <location>
        <begin position="406"/>
        <end position="428"/>
    </location>
</feature>
<comment type="subcellular location">
    <subcellularLocation>
        <location evidence="1">Membrane</location>
        <topology evidence="1">Multi-pass membrane protein</topology>
    </subcellularLocation>
</comment>
<feature type="domain" description="Cation/H(+) antiporter central" evidence="14">
    <location>
        <begin position="479"/>
        <end position="617"/>
    </location>
</feature>
<feature type="transmembrane region" description="Helical" evidence="12">
    <location>
        <begin position="60"/>
        <end position="77"/>
    </location>
</feature>
<feature type="compositionally biased region" description="Polar residues" evidence="11">
    <location>
        <begin position="870"/>
        <end position="879"/>
    </location>
</feature>
<dbReference type="PANTHER" id="PTHR32468">
    <property type="entry name" value="CATION/H + ANTIPORTER"/>
    <property type="match status" value="1"/>
</dbReference>
<evidence type="ECO:0000256" key="1">
    <source>
        <dbReference type="ARBA" id="ARBA00004141"/>
    </source>
</evidence>
<dbReference type="Gene3D" id="1.20.1530.20">
    <property type="match status" value="1"/>
</dbReference>
<dbReference type="InterPro" id="IPR057291">
    <property type="entry name" value="CHX17_2nd"/>
</dbReference>
<evidence type="ECO:0000259" key="13">
    <source>
        <dbReference type="Pfam" id="PF00999"/>
    </source>
</evidence>
<keyword evidence="7 12" id="KW-1133">Transmembrane helix</keyword>
<gene>
    <name evidence="16" type="ORF">KC19_3G103800</name>
</gene>
<keyword evidence="3" id="KW-0050">Antiport</keyword>